<dbReference type="RefSeq" id="WP_000675414.1">
    <property type="nucleotide sequence ID" value="NZ_CP009334.1"/>
</dbReference>
<evidence type="ECO:0000313" key="5">
    <source>
        <dbReference type="Proteomes" id="UP000501107"/>
    </source>
</evidence>
<reference evidence="1 4" key="1">
    <citation type="journal article" date="2015" name="Genome Announc.">
        <title>Complete genome sequences for 35 biothreat assay-relevant bacillus species.</title>
        <authorList>
            <person name="Johnson S.L."/>
            <person name="Daligault H.E."/>
            <person name="Davenport K.W."/>
            <person name="Jaissle J."/>
            <person name="Frey K.G."/>
            <person name="Ladner J.T."/>
            <person name="Broomall S.M."/>
            <person name="Bishop-Lilly K.A."/>
            <person name="Bruce D.C."/>
            <person name="Gibbons H.S."/>
            <person name="Coyne S.R."/>
            <person name="Lo C.C."/>
            <person name="Meincke L."/>
            <person name="Munk A.C."/>
            <person name="Koroleva G.I."/>
            <person name="Rosenzweig C.N."/>
            <person name="Palacios G.F."/>
            <person name="Redden C.L."/>
            <person name="Minogue T.D."/>
            <person name="Chain P.S."/>
        </authorList>
    </citation>
    <scope>NUCLEOTIDE SEQUENCE [LARGE SCALE GENOMIC DNA]</scope>
    <source>
        <strain evidence="1 4">HD1011</strain>
        <plasmid evidence="1 4">2</plasmid>
    </source>
</reference>
<dbReference type="Proteomes" id="UP000031876">
    <property type="component" value="Plasmid 2"/>
</dbReference>
<keyword evidence="3" id="KW-0614">Plasmid</keyword>
<organism evidence="3 5">
    <name type="scientific">Bacillus thuringiensis</name>
    <dbReference type="NCBI Taxonomy" id="1428"/>
    <lineage>
        <taxon>Bacteria</taxon>
        <taxon>Bacillati</taxon>
        <taxon>Bacillota</taxon>
        <taxon>Bacilli</taxon>
        <taxon>Bacillales</taxon>
        <taxon>Bacillaceae</taxon>
        <taxon>Bacillus</taxon>
        <taxon>Bacillus cereus group</taxon>
    </lineage>
</organism>
<accession>A0A0B5NC28</accession>
<gene>
    <name evidence="1" type="ORF">BF38_5791</name>
    <name evidence="2" type="ORF">FO599_01925</name>
    <name evidence="3" type="ORF">FOC89_01915</name>
</gene>
<evidence type="ECO:0000313" key="2">
    <source>
        <dbReference type="EMBL" id="MDR4174890.1"/>
    </source>
</evidence>
<geneLocation type="plasmid" evidence="1 4">
    <name>2</name>
</geneLocation>
<evidence type="ECO:0000313" key="3">
    <source>
        <dbReference type="EMBL" id="QKH22766.1"/>
    </source>
</evidence>
<dbReference type="EMBL" id="VKQN01000001">
    <property type="protein sequence ID" value="MDR4174890.1"/>
    <property type="molecule type" value="Genomic_DNA"/>
</dbReference>
<dbReference type="Proteomes" id="UP001181533">
    <property type="component" value="Unassembled WGS sequence"/>
</dbReference>
<dbReference type="KEGG" id="btw:BF38_5791"/>
<reference evidence="2" key="2">
    <citation type="submission" date="2019-07" db="EMBL/GenBank/DDBJ databases">
        <title>Phylogenomic Reclassification of ATCC Bacillus Strains and Various Taxa within the Genus Bacillus.</title>
        <authorList>
            <person name="Riojas M.A."/>
            <person name="Frank A.M."/>
            <person name="Fenn S.L."/>
            <person name="King S.P."/>
            <person name="Brower S.M."/>
            <person name="Hazbon M.H."/>
        </authorList>
    </citation>
    <scope>NUCLEOTIDE SEQUENCE</scope>
    <source>
        <strain evidence="2">ATCC 35646</strain>
    </source>
</reference>
<dbReference type="EMBL" id="CP053979">
    <property type="protein sequence ID" value="QKH22766.1"/>
    <property type="molecule type" value="Genomic_DNA"/>
</dbReference>
<dbReference type="Proteomes" id="UP000501107">
    <property type="component" value="Plasmid unnamed3"/>
</dbReference>
<evidence type="ECO:0000313" key="4">
    <source>
        <dbReference type="Proteomes" id="UP000031876"/>
    </source>
</evidence>
<reference evidence="3 5" key="3">
    <citation type="submission" date="2020-05" db="EMBL/GenBank/DDBJ databases">
        <title>FDA dAtabase for Regulatory Grade micrObial Sequences (FDA-ARGOS): Supporting development and validation of Infectious Disease Dx tests.</title>
        <authorList>
            <person name="Nelson B."/>
            <person name="Plummer A."/>
            <person name="Tallon L."/>
            <person name="Sadzewicz L."/>
            <person name="Zhao X."/>
            <person name="Vavikolanu K."/>
            <person name="Mehta A."/>
            <person name="Aluvathingal J."/>
            <person name="Nadendla S."/>
            <person name="Myers T."/>
            <person name="Yan Y."/>
            <person name="Sichtig H."/>
        </authorList>
    </citation>
    <scope>NUCLEOTIDE SEQUENCE [LARGE SCALE GENOMIC DNA]</scope>
    <source>
        <strain evidence="3 5">FDAARGOS_795</strain>
        <plasmid evidence="3 5">unnamed3</plasmid>
    </source>
</reference>
<sequence length="152" mass="17209">MKGANEKYDLITKAVQEGVGELEKLKLKYGWNGGDSEAFLHGNLIFVIATHARGKTFRIFITEDPTQAHEQIKDTALEVYGVTGGQLGWTETYGWIHEGAWVDAIEQYFATLSNTLHLIKETRKKEKEKKNTSDHLVLKGKLTNLSEKFKQV</sequence>
<dbReference type="EMBL" id="CP009334">
    <property type="protein sequence ID" value="AJG73950.1"/>
    <property type="molecule type" value="Genomic_DNA"/>
</dbReference>
<proteinExistence type="predicted"/>
<geneLocation type="plasmid" evidence="3 5">
    <name>unnamed3</name>
</geneLocation>
<evidence type="ECO:0000313" key="1">
    <source>
        <dbReference type="EMBL" id="AJG73950.1"/>
    </source>
</evidence>
<name>A0A0B5NC28_BACTU</name>
<dbReference type="AlphaFoldDB" id="A0A0B5NC28"/>
<protein>
    <submittedName>
        <fullName evidence="3">Uncharacterized protein</fullName>
    </submittedName>
</protein>